<protein>
    <submittedName>
        <fullName evidence="2">Uncharacterized protein</fullName>
    </submittedName>
</protein>
<dbReference type="RefSeq" id="WP_184209913.1">
    <property type="nucleotide sequence ID" value="NZ_JACHIF010000006.1"/>
</dbReference>
<reference evidence="2 3" key="1">
    <citation type="submission" date="2020-08" db="EMBL/GenBank/DDBJ databases">
        <title>Genomic Encyclopedia of Type Strains, Phase IV (KMG-IV): sequencing the most valuable type-strain genomes for metagenomic binning, comparative biology and taxonomic classification.</title>
        <authorList>
            <person name="Goeker M."/>
        </authorList>
    </citation>
    <scope>NUCLEOTIDE SEQUENCE [LARGE SCALE GENOMIC DNA]</scope>
    <source>
        <strain evidence="2 3">DSM 12251</strain>
    </source>
</reference>
<organism evidence="2 3">
    <name type="scientific">Prosthecobacter dejongeii</name>
    <dbReference type="NCBI Taxonomy" id="48465"/>
    <lineage>
        <taxon>Bacteria</taxon>
        <taxon>Pseudomonadati</taxon>
        <taxon>Verrucomicrobiota</taxon>
        <taxon>Verrucomicrobiia</taxon>
        <taxon>Verrucomicrobiales</taxon>
        <taxon>Verrucomicrobiaceae</taxon>
        <taxon>Prosthecobacter</taxon>
    </lineage>
</organism>
<name>A0A7W7YMN0_9BACT</name>
<evidence type="ECO:0000313" key="3">
    <source>
        <dbReference type="Proteomes" id="UP000534294"/>
    </source>
</evidence>
<feature type="chain" id="PRO_5031366783" evidence="1">
    <location>
        <begin position="18"/>
        <end position="126"/>
    </location>
</feature>
<proteinExistence type="predicted"/>
<dbReference type="EMBL" id="JACHIF010000006">
    <property type="protein sequence ID" value="MBB5038787.1"/>
    <property type="molecule type" value="Genomic_DNA"/>
</dbReference>
<dbReference type="AlphaFoldDB" id="A0A7W7YMN0"/>
<sequence>MPLARSILLIFALLAQALPVAALGRGAEMETCSMSCCANVRQMQVSDCGCVEAPVSSSKPTPASPAPASSRDLLSQPQWVLLSEALELSTAASAHTLPAASRLHLEAPALTQPHVRLPVLFCSFLT</sequence>
<accession>A0A7W7YMN0</accession>
<keyword evidence="3" id="KW-1185">Reference proteome</keyword>
<feature type="signal peptide" evidence="1">
    <location>
        <begin position="1"/>
        <end position="17"/>
    </location>
</feature>
<evidence type="ECO:0000256" key="1">
    <source>
        <dbReference type="SAM" id="SignalP"/>
    </source>
</evidence>
<gene>
    <name evidence="2" type="ORF">HNQ64_003052</name>
</gene>
<keyword evidence="1" id="KW-0732">Signal</keyword>
<evidence type="ECO:0000313" key="2">
    <source>
        <dbReference type="EMBL" id="MBB5038787.1"/>
    </source>
</evidence>
<dbReference type="Proteomes" id="UP000534294">
    <property type="component" value="Unassembled WGS sequence"/>
</dbReference>
<comment type="caution">
    <text evidence="2">The sequence shown here is derived from an EMBL/GenBank/DDBJ whole genome shotgun (WGS) entry which is preliminary data.</text>
</comment>